<dbReference type="GO" id="GO:0005737">
    <property type="term" value="C:cytoplasm"/>
    <property type="evidence" value="ECO:0007669"/>
    <property type="project" value="UniProtKB-SubCell"/>
</dbReference>
<dbReference type="NCBIfam" id="NF002636">
    <property type="entry name" value="PRK02304.1-5"/>
    <property type="match status" value="1"/>
</dbReference>
<evidence type="ECO:0000256" key="2">
    <source>
        <dbReference type="ARBA" id="ARBA00003968"/>
    </source>
</evidence>
<keyword evidence="7 11" id="KW-0963">Cytoplasm</keyword>
<dbReference type="CDD" id="cd06223">
    <property type="entry name" value="PRTases_typeI"/>
    <property type="match status" value="1"/>
</dbReference>
<evidence type="ECO:0000256" key="1">
    <source>
        <dbReference type="ARBA" id="ARBA00000868"/>
    </source>
</evidence>
<comment type="subcellular location">
    <subcellularLocation>
        <location evidence="3 11">Cytoplasm</location>
    </subcellularLocation>
</comment>
<keyword evidence="9 11" id="KW-0808">Transferase</keyword>
<dbReference type="GO" id="GO:0016208">
    <property type="term" value="F:AMP binding"/>
    <property type="evidence" value="ECO:0007669"/>
    <property type="project" value="TreeGrafter"/>
</dbReference>
<dbReference type="Gene3D" id="3.40.50.2020">
    <property type="match status" value="1"/>
</dbReference>
<dbReference type="SUPFAM" id="SSF53271">
    <property type="entry name" value="PRTase-like"/>
    <property type="match status" value="1"/>
</dbReference>
<evidence type="ECO:0000313" key="14">
    <source>
        <dbReference type="Proteomes" id="UP000177040"/>
    </source>
</evidence>
<sequence>MDFKPYISIINDWPKPGITTYDVGPLLRNPVHFKNIIEELAQPYLDKKITAVVGIEARGFLLAAALAYRLDTGVVLIRKKGKLPPPTIEEEYNYEYASHVIEIQTGAINPGEHVVLIDDILATGGTMSAAVKLVKKLGGEIIGLSFIIYMSLMAGEDRLKGQNINYLINYQ</sequence>
<dbReference type="EMBL" id="MFQH01000009">
    <property type="protein sequence ID" value="OGH78524.1"/>
    <property type="molecule type" value="Genomic_DNA"/>
</dbReference>
<evidence type="ECO:0000256" key="10">
    <source>
        <dbReference type="ARBA" id="ARBA00022726"/>
    </source>
</evidence>
<evidence type="ECO:0000256" key="4">
    <source>
        <dbReference type="ARBA" id="ARBA00004659"/>
    </source>
</evidence>
<dbReference type="PANTHER" id="PTHR32315:SF3">
    <property type="entry name" value="ADENINE PHOSPHORIBOSYLTRANSFERASE"/>
    <property type="match status" value="1"/>
</dbReference>
<comment type="similarity">
    <text evidence="5 11">Belongs to the purine/pyrimidine phosphoribosyltransferase family.</text>
</comment>
<dbReference type="UniPathway" id="UPA00588">
    <property type="reaction ID" value="UER00646"/>
</dbReference>
<evidence type="ECO:0000259" key="12">
    <source>
        <dbReference type="Pfam" id="PF00156"/>
    </source>
</evidence>
<evidence type="ECO:0000256" key="5">
    <source>
        <dbReference type="ARBA" id="ARBA00008391"/>
    </source>
</evidence>
<dbReference type="AlphaFoldDB" id="A0A1F6N3S4"/>
<dbReference type="PANTHER" id="PTHR32315">
    <property type="entry name" value="ADENINE PHOSPHORIBOSYLTRANSFERASE"/>
    <property type="match status" value="1"/>
</dbReference>
<dbReference type="GO" id="GO:0002055">
    <property type="term" value="F:adenine binding"/>
    <property type="evidence" value="ECO:0007669"/>
    <property type="project" value="TreeGrafter"/>
</dbReference>
<evidence type="ECO:0000313" key="13">
    <source>
        <dbReference type="EMBL" id="OGH78524.1"/>
    </source>
</evidence>
<evidence type="ECO:0000256" key="6">
    <source>
        <dbReference type="ARBA" id="ARBA00011893"/>
    </source>
</evidence>
<dbReference type="Pfam" id="PF00156">
    <property type="entry name" value="Pribosyltran"/>
    <property type="match status" value="1"/>
</dbReference>
<comment type="function">
    <text evidence="2 11">Catalyzes a salvage reaction resulting in the formation of AMP, that is energically less costly than de novo synthesis.</text>
</comment>
<dbReference type="GO" id="GO:0006168">
    <property type="term" value="P:adenine salvage"/>
    <property type="evidence" value="ECO:0007669"/>
    <property type="project" value="InterPro"/>
</dbReference>
<dbReference type="FunFam" id="3.40.50.2020:FF:000021">
    <property type="entry name" value="Adenine phosphoribosyltransferase"/>
    <property type="match status" value="1"/>
</dbReference>
<name>A0A1F6N3S4_9BACT</name>
<reference evidence="13 14" key="1">
    <citation type="journal article" date="2016" name="Nat. Commun.">
        <title>Thousands of microbial genomes shed light on interconnected biogeochemical processes in an aquifer system.</title>
        <authorList>
            <person name="Anantharaman K."/>
            <person name="Brown C.T."/>
            <person name="Hug L.A."/>
            <person name="Sharon I."/>
            <person name="Castelle C.J."/>
            <person name="Probst A.J."/>
            <person name="Thomas B.C."/>
            <person name="Singh A."/>
            <person name="Wilkins M.J."/>
            <person name="Karaoz U."/>
            <person name="Brodie E.L."/>
            <person name="Williams K.H."/>
            <person name="Hubbard S.S."/>
            <person name="Banfield J.F."/>
        </authorList>
    </citation>
    <scope>NUCLEOTIDE SEQUENCE [LARGE SCALE GENOMIC DNA]</scope>
</reference>
<feature type="domain" description="Phosphoribosyltransferase" evidence="12">
    <location>
        <begin position="34"/>
        <end position="148"/>
    </location>
</feature>
<dbReference type="Proteomes" id="UP000177040">
    <property type="component" value="Unassembled WGS sequence"/>
</dbReference>
<proteinExistence type="inferred from homology"/>
<comment type="caution">
    <text evidence="13">The sequence shown here is derived from an EMBL/GenBank/DDBJ whole genome shotgun (WGS) entry which is preliminary data.</text>
</comment>
<dbReference type="InterPro" id="IPR029057">
    <property type="entry name" value="PRTase-like"/>
</dbReference>
<dbReference type="GO" id="GO:0003999">
    <property type="term" value="F:adenine phosphoribosyltransferase activity"/>
    <property type="evidence" value="ECO:0007669"/>
    <property type="project" value="UniProtKB-UniRule"/>
</dbReference>
<gene>
    <name evidence="11" type="primary">apt</name>
    <name evidence="13" type="ORF">A2983_03080</name>
</gene>
<dbReference type="HAMAP" id="MF_00004">
    <property type="entry name" value="Aden_phosphoribosyltr"/>
    <property type="match status" value="1"/>
</dbReference>
<dbReference type="GO" id="GO:0044209">
    <property type="term" value="P:AMP salvage"/>
    <property type="evidence" value="ECO:0007669"/>
    <property type="project" value="UniProtKB-UniRule"/>
</dbReference>
<dbReference type="InterPro" id="IPR005764">
    <property type="entry name" value="Ade_phspho_trans"/>
</dbReference>
<comment type="subunit">
    <text evidence="11">Homodimer.</text>
</comment>
<organism evidence="13 14">
    <name type="scientific">Candidatus Magasanikbacteria bacterium RIFCSPLOWO2_01_FULL_40_15</name>
    <dbReference type="NCBI Taxonomy" id="1798686"/>
    <lineage>
        <taxon>Bacteria</taxon>
        <taxon>Candidatus Magasanikiibacteriota</taxon>
    </lineage>
</organism>
<evidence type="ECO:0000256" key="9">
    <source>
        <dbReference type="ARBA" id="ARBA00022679"/>
    </source>
</evidence>
<comment type="catalytic activity">
    <reaction evidence="1 11">
        <text>AMP + diphosphate = 5-phospho-alpha-D-ribose 1-diphosphate + adenine</text>
        <dbReference type="Rhea" id="RHEA:16609"/>
        <dbReference type="ChEBI" id="CHEBI:16708"/>
        <dbReference type="ChEBI" id="CHEBI:33019"/>
        <dbReference type="ChEBI" id="CHEBI:58017"/>
        <dbReference type="ChEBI" id="CHEBI:456215"/>
        <dbReference type="EC" id="2.4.2.7"/>
    </reaction>
</comment>
<dbReference type="EC" id="2.4.2.7" evidence="6 11"/>
<evidence type="ECO:0000256" key="7">
    <source>
        <dbReference type="ARBA" id="ARBA00022490"/>
    </source>
</evidence>
<dbReference type="InterPro" id="IPR050054">
    <property type="entry name" value="UPRTase/APRTase"/>
</dbReference>
<dbReference type="NCBIfam" id="NF002634">
    <property type="entry name" value="PRK02304.1-3"/>
    <property type="match status" value="1"/>
</dbReference>
<keyword evidence="10 11" id="KW-0660">Purine salvage</keyword>
<comment type="pathway">
    <text evidence="4 11">Purine metabolism; AMP biosynthesis via salvage pathway; AMP from adenine: step 1/1.</text>
</comment>
<evidence type="ECO:0000256" key="3">
    <source>
        <dbReference type="ARBA" id="ARBA00004496"/>
    </source>
</evidence>
<dbReference type="GO" id="GO:0006166">
    <property type="term" value="P:purine ribonucleoside salvage"/>
    <property type="evidence" value="ECO:0007669"/>
    <property type="project" value="UniProtKB-UniRule"/>
</dbReference>
<dbReference type="NCBIfam" id="TIGR01090">
    <property type="entry name" value="apt"/>
    <property type="match status" value="1"/>
</dbReference>
<dbReference type="InterPro" id="IPR000836">
    <property type="entry name" value="PRTase_dom"/>
</dbReference>
<evidence type="ECO:0000256" key="8">
    <source>
        <dbReference type="ARBA" id="ARBA00022676"/>
    </source>
</evidence>
<accession>A0A1F6N3S4</accession>
<protein>
    <recommendedName>
        <fullName evidence="6 11">Adenine phosphoribosyltransferase</fullName>
        <shortName evidence="11">APRT</shortName>
        <ecNumber evidence="6 11">2.4.2.7</ecNumber>
    </recommendedName>
</protein>
<evidence type="ECO:0000256" key="11">
    <source>
        <dbReference type="HAMAP-Rule" id="MF_00004"/>
    </source>
</evidence>
<keyword evidence="8 11" id="KW-0328">Glycosyltransferase</keyword>